<evidence type="ECO:0000313" key="2">
    <source>
        <dbReference type="Proteomes" id="UP001590951"/>
    </source>
</evidence>
<organism evidence="1 2">
    <name type="scientific">Lepraria finkii</name>
    <dbReference type="NCBI Taxonomy" id="1340010"/>
    <lineage>
        <taxon>Eukaryota</taxon>
        <taxon>Fungi</taxon>
        <taxon>Dikarya</taxon>
        <taxon>Ascomycota</taxon>
        <taxon>Pezizomycotina</taxon>
        <taxon>Lecanoromycetes</taxon>
        <taxon>OSLEUM clade</taxon>
        <taxon>Lecanoromycetidae</taxon>
        <taxon>Lecanorales</taxon>
        <taxon>Lecanorineae</taxon>
        <taxon>Stereocaulaceae</taxon>
        <taxon>Lepraria</taxon>
    </lineage>
</organism>
<protein>
    <recommendedName>
        <fullName evidence="3">Non-specific serine/threonine protein kinase</fullName>
    </recommendedName>
</protein>
<proteinExistence type="predicted"/>
<keyword evidence="2" id="KW-1185">Reference proteome</keyword>
<name>A0ABR4AIQ5_9LECA</name>
<evidence type="ECO:0008006" key="3">
    <source>
        <dbReference type="Google" id="ProtNLM"/>
    </source>
</evidence>
<gene>
    <name evidence="1" type="ORF">ABVK25_012152</name>
</gene>
<reference evidence="1 2" key="1">
    <citation type="submission" date="2024-09" db="EMBL/GenBank/DDBJ databases">
        <title>Rethinking Asexuality: The Enigmatic Case of Functional Sexual Genes in Lepraria (Stereocaulaceae).</title>
        <authorList>
            <person name="Doellman M."/>
            <person name="Sun Y."/>
            <person name="Barcenas-Pena A."/>
            <person name="Lumbsch H.T."/>
            <person name="Grewe F."/>
        </authorList>
    </citation>
    <scope>NUCLEOTIDE SEQUENCE [LARGE SCALE GENOMIC DNA]</scope>
    <source>
        <strain evidence="1 2">Grewe 0041</strain>
    </source>
</reference>
<sequence>MLLPEILGDMERDEEIVRVFDLGCAASAQQVSQNTLDAFNIAFETARKCTNQTQLFAGFEKRMEKRLFFTPSSIIPIV</sequence>
<accession>A0ABR4AIQ5</accession>
<comment type="caution">
    <text evidence="1">The sequence shown here is derived from an EMBL/GenBank/DDBJ whole genome shotgun (WGS) entry which is preliminary data.</text>
</comment>
<dbReference type="EMBL" id="JBHFEH010000148">
    <property type="protein sequence ID" value="KAL2045386.1"/>
    <property type="molecule type" value="Genomic_DNA"/>
</dbReference>
<dbReference type="Proteomes" id="UP001590951">
    <property type="component" value="Unassembled WGS sequence"/>
</dbReference>
<evidence type="ECO:0000313" key="1">
    <source>
        <dbReference type="EMBL" id="KAL2045386.1"/>
    </source>
</evidence>